<dbReference type="STRING" id="5601.A0A0D2GHJ2"/>
<sequence>MISSTLKACVSGPRLDTSYISFDSDKGVRSPRTPTYIPDSPSAQSARPFDHTRFFAEPTADTETRRSLPPPPSMKPMEWIWTCHLCHSRYALGVTRRCLVDGHYYCAGESDKPSMRKKKKQKACSSEFDYGAWKVWGEWRRNILRMMQNDRIFKGCESCDFPSHCRYPVDRHPLGETVTASVSPKVTVTEPASESKRKADHDKDKGKGKSTANEDVDFDQILKSMVHTDEQQGNLNTSKDTKQRKGRGKKKRSSSKDLVPSVDLELPRPDTTFDDLTAMDWANFEDIELGKAKTE</sequence>
<dbReference type="AlphaFoldDB" id="A0A0D2GHJ2"/>
<dbReference type="EMBL" id="KN846957">
    <property type="protein sequence ID" value="KIW71754.1"/>
    <property type="molecule type" value="Genomic_DNA"/>
</dbReference>
<feature type="region of interest" description="Disordered" evidence="1">
    <location>
        <begin position="176"/>
        <end position="272"/>
    </location>
</feature>
<evidence type="ECO:0000313" key="3">
    <source>
        <dbReference type="Proteomes" id="UP000054266"/>
    </source>
</evidence>
<evidence type="ECO:0000256" key="1">
    <source>
        <dbReference type="SAM" id="MobiDB-lite"/>
    </source>
</evidence>
<reference evidence="2 3" key="1">
    <citation type="submission" date="2015-01" db="EMBL/GenBank/DDBJ databases">
        <title>The Genome Sequence of Capronia semiimmersa CBS27337.</title>
        <authorList>
            <consortium name="The Broad Institute Genomics Platform"/>
            <person name="Cuomo C."/>
            <person name="de Hoog S."/>
            <person name="Gorbushina A."/>
            <person name="Stielow B."/>
            <person name="Teixiera M."/>
            <person name="Abouelleil A."/>
            <person name="Chapman S.B."/>
            <person name="Priest M."/>
            <person name="Young S.K."/>
            <person name="Wortman J."/>
            <person name="Nusbaum C."/>
            <person name="Birren B."/>
        </authorList>
    </citation>
    <scope>NUCLEOTIDE SEQUENCE [LARGE SCALE GENOMIC DNA]</scope>
    <source>
        <strain evidence="2 3">CBS 27337</strain>
    </source>
</reference>
<feature type="compositionally biased region" description="Basic and acidic residues" evidence="1">
    <location>
        <begin position="193"/>
        <end position="207"/>
    </location>
</feature>
<dbReference type="HOGENOM" id="CLU_075599_0_0_1"/>
<organism evidence="2 3">
    <name type="scientific">Phialophora macrospora</name>
    <dbReference type="NCBI Taxonomy" id="1851006"/>
    <lineage>
        <taxon>Eukaryota</taxon>
        <taxon>Fungi</taxon>
        <taxon>Dikarya</taxon>
        <taxon>Ascomycota</taxon>
        <taxon>Pezizomycotina</taxon>
        <taxon>Eurotiomycetes</taxon>
        <taxon>Chaetothyriomycetidae</taxon>
        <taxon>Chaetothyriales</taxon>
        <taxon>Herpotrichiellaceae</taxon>
        <taxon>Phialophora</taxon>
    </lineage>
</organism>
<feature type="region of interest" description="Disordered" evidence="1">
    <location>
        <begin position="24"/>
        <end position="48"/>
    </location>
</feature>
<dbReference type="Proteomes" id="UP000054266">
    <property type="component" value="Unassembled WGS sequence"/>
</dbReference>
<name>A0A0D2GHJ2_9EURO</name>
<accession>A0A0D2GHJ2</accession>
<keyword evidence="3" id="KW-1185">Reference proteome</keyword>
<gene>
    <name evidence="2" type="ORF">PV04_03888</name>
</gene>
<protein>
    <submittedName>
        <fullName evidence="2">Uncharacterized protein</fullName>
    </submittedName>
</protein>
<evidence type="ECO:0000313" key="2">
    <source>
        <dbReference type="EMBL" id="KIW71754.1"/>
    </source>
</evidence>
<feature type="compositionally biased region" description="Polar residues" evidence="1">
    <location>
        <begin position="178"/>
        <end position="192"/>
    </location>
</feature>
<proteinExistence type="predicted"/>
<feature type="compositionally biased region" description="Basic residues" evidence="1">
    <location>
        <begin position="242"/>
        <end position="253"/>
    </location>
</feature>